<dbReference type="EMBL" id="KN831959">
    <property type="protein sequence ID" value="KIO07673.1"/>
    <property type="molecule type" value="Genomic_DNA"/>
</dbReference>
<sequence>MLTKVTQVESEFQRQIDCGNVTKKLRKCAKVDRGNATKAFEGCTMVLRNCFNDQEWVKWVCWYASSRVLDSWYEFIEDQLSWPKFMVAIAHLYPGSRKMDQQYSRNDLYSLVDSQARREIHTEEELMNYRLYFLDLTTFLWVLKQLEADELEDLYVQGFDKEFQREIIRKMRRDDRQ</sequence>
<name>A0A0C3JF19_PISTI</name>
<gene>
    <name evidence="1" type="ORF">M404DRAFT_23544</name>
</gene>
<dbReference type="InParanoid" id="A0A0C3JF19"/>
<accession>A0A0C3JF19</accession>
<dbReference type="Proteomes" id="UP000054217">
    <property type="component" value="Unassembled WGS sequence"/>
</dbReference>
<evidence type="ECO:0000313" key="2">
    <source>
        <dbReference type="Proteomes" id="UP000054217"/>
    </source>
</evidence>
<keyword evidence="2" id="KW-1185">Reference proteome</keyword>
<proteinExistence type="predicted"/>
<protein>
    <submittedName>
        <fullName evidence="1">Uncharacterized protein</fullName>
    </submittedName>
</protein>
<organism evidence="1 2">
    <name type="scientific">Pisolithus tinctorius Marx 270</name>
    <dbReference type="NCBI Taxonomy" id="870435"/>
    <lineage>
        <taxon>Eukaryota</taxon>
        <taxon>Fungi</taxon>
        <taxon>Dikarya</taxon>
        <taxon>Basidiomycota</taxon>
        <taxon>Agaricomycotina</taxon>
        <taxon>Agaricomycetes</taxon>
        <taxon>Agaricomycetidae</taxon>
        <taxon>Boletales</taxon>
        <taxon>Sclerodermatineae</taxon>
        <taxon>Pisolithaceae</taxon>
        <taxon>Pisolithus</taxon>
    </lineage>
</organism>
<dbReference type="STRING" id="870435.A0A0C3JF19"/>
<dbReference type="AlphaFoldDB" id="A0A0C3JF19"/>
<dbReference type="HOGENOM" id="CLU_1518476_0_0_1"/>
<reference evidence="2" key="2">
    <citation type="submission" date="2015-01" db="EMBL/GenBank/DDBJ databases">
        <title>Evolutionary Origins and Diversification of the Mycorrhizal Mutualists.</title>
        <authorList>
            <consortium name="DOE Joint Genome Institute"/>
            <consortium name="Mycorrhizal Genomics Consortium"/>
            <person name="Kohler A."/>
            <person name="Kuo A."/>
            <person name="Nagy L.G."/>
            <person name="Floudas D."/>
            <person name="Copeland A."/>
            <person name="Barry K.W."/>
            <person name="Cichocki N."/>
            <person name="Veneault-Fourrey C."/>
            <person name="LaButti K."/>
            <person name="Lindquist E.A."/>
            <person name="Lipzen A."/>
            <person name="Lundell T."/>
            <person name="Morin E."/>
            <person name="Murat C."/>
            <person name="Riley R."/>
            <person name="Ohm R."/>
            <person name="Sun H."/>
            <person name="Tunlid A."/>
            <person name="Henrissat B."/>
            <person name="Grigoriev I.V."/>
            <person name="Hibbett D.S."/>
            <person name="Martin F."/>
        </authorList>
    </citation>
    <scope>NUCLEOTIDE SEQUENCE [LARGE SCALE GENOMIC DNA]</scope>
    <source>
        <strain evidence="2">Marx 270</strain>
    </source>
</reference>
<evidence type="ECO:0000313" key="1">
    <source>
        <dbReference type="EMBL" id="KIO07673.1"/>
    </source>
</evidence>
<dbReference type="OrthoDB" id="2646238at2759"/>
<reference evidence="1 2" key="1">
    <citation type="submission" date="2014-04" db="EMBL/GenBank/DDBJ databases">
        <authorList>
            <consortium name="DOE Joint Genome Institute"/>
            <person name="Kuo A."/>
            <person name="Kohler A."/>
            <person name="Costa M.D."/>
            <person name="Nagy L.G."/>
            <person name="Floudas D."/>
            <person name="Copeland A."/>
            <person name="Barry K.W."/>
            <person name="Cichocki N."/>
            <person name="Veneault-Fourrey C."/>
            <person name="LaButti K."/>
            <person name="Lindquist E.A."/>
            <person name="Lipzen A."/>
            <person name="Lundell T."/>
            <person name="Morin E."/>
            <person name="Murat C."/>
            <person name="Sun H."/>
            <person name="Tunlid A."/>
            <person name="Henrissat B."/>
            <person name="Grigoriev I.V."/>
            <person name="Hibbett D.S."/>
            <person name="Martin F."/>
            <person name="Nordberg H.P."/>
            <person name="Cantor M.N."/>
            <person name="Hua S.X."/>
        </authorList>
    </citation>
    <scope>NUCLEOTIDE SEQUENCE [LARGE SCALE GENOMIC DNA]</scope>
    <source>
        <strain evidence="1 2">Marx 270</strain>
    </source>
</reference>